<evidence type="ECO:0000259" key="6">
    <source>
        <dbReference type="PROSITE" id="PS51007"/>
    </source>
</evidence>
<evidence type="ECO:0000256" key="3">
    <source>
        <dbReference type="ARBA" id="ARBA00023004"/>
    </source>
</evidence>
<evidence type="ECO:0000256" key="4">
    <source>
        <dbReference type="PROSITE-ProRule" id="PRU00433"/>
    </source>
</evidence>
<feature type="domain" description="Cytochrome c" evidence="6">
    <location>
        <begin position="834"/>
        <end position="971"/>
    </location>
</feature>
<dbReference type="RefSeq" id="WP_105338505.1">
    <property type="nucleotide sequence ID" value="NZ_PUHZ01000024.1"/>
</dbReference>
<gene>
    <name evidence="7" type="ORF">C5Y93_26730</name>
</gene>
<dbReference type="InterPro" id="IPR009056">
    <property type="entry name" value="Cyt_c-like_dom"/>
</dbReference>
<dbReference type="NCBIfam" id="TIGR02603">
    <property type="entry name" value="CxxCH_TIGR02603"/>
    <property type="match status" value="1"/>
</dbReference>
<keyword evidence="3 4" id="KW-0408">Iron</keyword>
<feature type="signal peptide" evidence="5">
    <location>
        <begin position="1"/>
        <end position="19"/>
    </location>
</feature>
<evidence type="ECO:0000256" key="1">
    <source>
        <dbReference type="ARBA" id="ARBA00022617"/>
    </source>
</evidence>
<evidence type="ECO:0000256" key="5">
    <source>
        <dbReference type="SAM" id="SignalP"/>
    </source>
</evidence>
<dbReference type="OrthoDB" id="223239at2"/>
<dbReference type="Pfam" id="PF00034">
    <property type="entry name" value="Cytochrom_C"/>
    <property type="match status" value="1"/>
</dbReference>
<accession>A0A2S8GFQ5</accession>
<dbReference type="PROSITE" id="PS51257">
    <property type="entry name" value="PROKAR_LIPOPROTEIN"/>
    <property type="match status" value="1"/>
</dbReference>
<proteinExistence type="predicted"/>
<dbReference type="InterPro" id="IPR013427">
    <property type="entry name" value="Haem-bd_dom_put"/>
</dbReference>
<evidence type="ECO:0000313" key="7">
    <source>
        <dbReference type="EMBL" id="PQO43292.1"/>
    </source>
</evidence>
<evidence type="ECO:0000256" key="2">
    <source>
        <dbReference type="ARBA" id="ARBA00022723"/>
    </source>
</evidence>
<dbReference type="Gene3D" id="2.120.10.30">
    <property type="entry name" value="TolB, C-terminal domain"/>
    <property type="match status" value="1"/>
</dbReference>
<dbReference type="SUPFAM" id="SSF50952">
    <property type="entry name" value="Soluble quinoprotein glucose dehydrogenase"/>
    <property type="match status" value="1"/>
</dbReference>
<evidence type="ECO:0000313" key="8">
    <source>
        <dbReference type="Proteomes" id="UP000237819"/>
    </source>
</evidence>
<dbReference type="GO" id="GO:0009055">
    <property type="term" value="F:electron transfer activity"/>
    <property type="evidence" value="ECO:0007669"/>
    <property type="project" value="InterPro"/>
</dbReference>
<name>A0A2S8GFQ5_9BACT</name>
<dbReference type="EMBL" id="PUHZ01000024">
    <property type="protein sequence ID" value="PQO43292.1"/>
    <property type="molecule type" value="Genomic_DNA"/>
</dbReference>
<reference evidence="7 8" key="1">
    <citation type="submission" date="2018-02" db="EMBL/GenBank/DDBJ databases">
        <title>Comparative genomes isolates from brazilian mangrove.</title>
        <authorList>
            <person name="Araujo J.E."/>
            <person name="Taketani R.G."/>
            <person name="Silva M.C.P."/>
            <person name="Loureco M.V."/>
            <person name="Andreote F.D."/>
        </authorList>
    </citation>
    <scope>NUCLEOTIDE SEQUENCE [LARGE SCALE GENOMIC DNA]</scope>
    <source>
        <strain evidence="7 8">Nap-Phe MGV</strain>
    </source>
</reference>
<dbReference type="PANTHER" id="PTHR33546:SF1">
    <property type="entry name" value="LARGE, MULTIFUNCTIONAL SECRETED PROTEIN"/>
    <property type="match status" value="1"/>
</dbReference>
<feature type="chain" id="PRO_5015472795" evidence="5">
    <location>
        <begin position="20"/>
        <end position="981"/>
    </location>
</feature>
<dbReference type="InterPro" id="IPR011042">
    <property type="entry name" value="6-blade_b-propeller_TolB-like"/>
</dbReference>
<dbReference type="AlphaFoldDB" id="A0A2S8GFQ5"/>
<dbReference type="Gene3D" id="1.10.760.10">
    <property type="entry name" value="Cytochrome c-like domain"/>
    <property type="match status" value="1"/>
</dbReference>
<organism evidence="7 8">
    <name type="scientific">Blastopirellula marina</name>
    <dbReference type="NCBI Taxonomy" id="124"/>
    <lineage>
        <taxon>Bacteria</taxon>
        <taxon>Pseudomonadati</taxon>
        <taxon>Planctomycetota</taxon>
        <taxon>Planctomycetia</taxon>
        <taxon>Pirellulales</taxon>
        <taxon>Pirellulaceae</taxon>
        <taxon>Blastopirellula</taxon>
    </lineage>
</organism>
<dbReference type="SUPFAM" id="SSF46626">
    <property type="entry name" value="Cytochrome c"/>
    <property type="match status" value="1"/>
</dbReference>
<keyword evidence="2 4" id="KW-0479">Metal-binding</keyword>
<dbReference type="Proteomes" id="UP000237819">
    <property type="component" value="Unassembled WGS sequence"/>
</dbReference>
<comment type="caution">
    <text evidence="7">The sequence shown here is derived from an EMBL/GenBank/DDBJ whole genome shotgun (WGS) entry which is preliminary data.</text>
</comment>
<dbReference type="GO" id="GO:0046872">
    <property type="term" value="F:metal ion binding"/>
    <property type="evidence" value="ECO:0007669"/>
    <property type="project" value="UniProtKB-KW"/>
</dbReference>
<dbReference type="PROSITE" id="PS51007">
    <property type="entry name" value="CYTC"/>
    <property type="match status" value="1"/>
</dbReference>
<keyword evidence="1 4" id="KW-0349">Heme</keyword>
<keyword evidence="5" id="KW-0732">Signal</keyword>
<protein>
    <submittedName>
        <fullName evidence="7">Heme-binding protein</fullName>
    </submittedName>
</protein>
<dbReference type="InterPro" id="IPR011041">
    <property type="entry name" value="Quinoprot_gluc/sorb_DH_b-prop"/>
</dbReference>
<sequence>MRRLGSWFVLLCFASLACAETPTWIWNSKNAANNETIYARKEIELAGPVKQATLYATADNHVTVTFNGKPVIQHDEWNNWGKADVTKLISDKTALIAVAAKNDDGAAALLVKLEVTYKDGKSATFVSDGSWSVAAKSAPGWDKAGFAADWQKATVIGKLGIQPWGNVGVATVAAAPGEATPVENIKSLDGFKVERLYSVPIGQEGSWVSMTPDPQGRLICCDQYGGLFRVTPGKDAETTKIEKLDVPIGDAQGLLCAYDALYVTVNGGAAQGSGLYKVTDTNGDDQYDKVELLKKFDGGGEHGPHAVRLGPDGRLYVIAGNHTNIPKESEVGAPHKNWAEDLLLPRNPDGNGHATGRMAPAGWIASTDKDGKEWQLLCAGFRNPYDIAFNADGELFTYDADMEWDTGTPWYRPTRVNHAVSAGEFGWRYGTGKWPDYYVDSVGAVVDIGLGSPTGIEMGLGAKFPAKYQSALYINDWTYGVIYAVHMQPQGASYTATFEKFITGRPLPVTDICVNPKDGALYFTIGGRRTQSGLYRVTYDGSESTAPIAMTESQEGKEARALRRELEKLHTTNPTGALGQIWPNLASNDRAIRYAARVALEGQALADWKDKALAEANTNATIQALTALCRVGAKTDQAAVLAKLNALPYDRMSEEQILDALRVYQLAYIRLGGKQNDAADEAVIATINPLFPAQSEKLNRELFNLLVYLEAPGIVDRGMQQLFAGQTQQEQMFYAFVLRNAEKGWTMDQRKAYFSWMNLAQSKYRGGNSFQKFVMQIRNDAAEKLAKADLAELKEIMEGGQTEEVAKLETTRQFVHNWQVDDLIGMLPEVEAGRNFEKGQAAFEAAQCAKCHRYAGQGGGTGPDLTGVGNRFAPLYVLEAMIVPSKVVSDQYVNTIFQTDTGDILVGRIISETDDEYQIRTGPFAKELTVVKKDEVEGMKHSPLSEMPTGLLNTLTQEEILDLIAYLRSGGNPNDEAFSKK</sequence>
<dbReference type="Gene3D" id="2.60.120.260">
    <property type="entry name" value="Galactose-binding domain-like"/>
    <property type="match status" value="1"/>
</dbReference>
<dbReference type="GO" id="GO:0020037">
    <property type="term" value="F:heme binding"/>
    <property type="evidence" value="ECO:0007669"/>
    <property type="project" value="InterPro"/>
</dbReference>
<dbReference type="PANTHER" id="PTHR33546">
    <property type="entry name" value="LARGE, MULTIFUNCTIONAL SECRETED PROTEIN-RELATED"/>
    <property type="match status" value="1"/>
</dbReference>
<dbReference type="InterPro" id="IPR036909">
    <property type="entry name" value="Cyt_c-like_dom_sf"/>
</dbReference>